<evidence type="ECO:0000259" key="2">
    <source>
        <dbReference type="PROSITE" id="PS50206"/>
    </source>
</evidence>
<dbReference type="Pfam" id="PF00581">
    <property type="entry name" value="Rhodanese"/>
    <property type="match status" value="1"/>
</dbReference>
<reference evidence="3 4" key="1">
    <citation type="submission" date="2016-10" db="EMBL/GenBank/DDBJ databases">
        <authorList>
            <person name="de Groot N.N."/>
        </authorList>
    </citation>
    <scope>NUCLEOTIDE SEQUENCE [LARGE SCALE GENOMIC DNA]</scope>
    <source>
        <strain evidence="3 4">EP1-55-1</strain>
    </source>
</reference>
<keyword evidence="1" id="KW-0732">Signal</keyword>
<feature type="signal peptide" evidence="1">
    <location>
        <begin position="1"/>
        <end position="19"/>
    </location>
</feature>
<dbReference type="SMART" id="SM00450">
    <property type="entry name" value="RHOD"/>
    <property type="match status" value="1"/>
</dbReference>
<organism evidence="3 4">
    <name type="scientific">Hydrogenimonas thermophila</name>
    <dbReference type="NCBI Taxonomy" id="223786"/>
    <lineage>
        <taxon>Bacteria</taxon>
        <taxon>Pseudomonadati</taxon>
        <taxon>Campylobacterota</taxon>
        <taxon>Epsilonproteobacteria</taxon>
        <taxon>Campylobacterales</taxon>
        <taxon>Hydrogenimonadaceae</taxon>
        <taxon>Hydrogenimonas</taxon>
    </lineage>
</organism>
<dbReference type="EMBL" id="FOXB01000007">
    <property type="protein sequence ID" value="SFP14499.1"/>
    <property type="molecule type" value="Genomic_DNA"/>
</dbReference>
<dbReference type="AlphaFoldDB" id="A0A1I5MYA7"/>
<keyword evidence="3" id="KW-0808">Transferase</keyword>
<gene>
    <name evidence="3" type="ORF">SAMN05216234_10780</name>
</gene>
<dbReference type="OrthoDB" id="5365569at2"/>
<dbReference type="InterPro" id="IPR036873">
    <property type="entry name" value="Rhodanese-like_dom_sf"/>
</dbReference>
<dbReference type="InterPro" id="IPR001763">
    <property type="entry name" value="Rhodanese-like_dom"/>
</dbReference>
<feature type="domain" description="Rhodanese" evidence="2">
    <location>
        <begin position="53"/>
        <end position="146"/>
    </location>
</feature>
<evidence type="ECO:0000313" key="4">
    <source>
        <dbReference type="Proteomes" id="UP000199227"/>
    </source>
</evidence>
<dbReference type="SUPFAM" id="SSF52821">
    <property type="entry name" value="Rhodanese/Cell cycle control phosphatase"/>
    <property type="match status" value="1"/>
</dbReference>
<evidence type="ECO:0000313" key="3">
    <source>
        <dbReference type="EMBL" id="SFP14499.1"/>
    </source>
</evidence>
<dbReference type="RefSeq" id="WP_092911445.1">
    <property type="nucleotide sequence ID" value="NZ_FOXB01000007.1"/>
</dbReference>
<proteinExistence type="predicted"/>
<evidence type="ECO:0000256" key="1">
    <source>
        <dbReference type="SAM" id="SignalP"/>
    </source>
</evidence>
<dbReference type="CDD" id="cd00158">
    <property type="entry name" value="RHOD"/>
    <property type="match status" value="1"/>
</dbReference>
<dbReference type="STRING" id="223786.SAMN05216234_10780"/>
<dbReference type="Proteomes" id="UP000199227">
    <property type="component" value="Unassembled WGS sequence"/>
</dbReference>
<dbReference type="PANTHER" id="PTHR44086:SF13">
    <property type="entry name" value="THIOSULFATE SULFURTRANSFERASE PSPE"/>
    <property type="match status" value="1"/>
</dbReference>
<dbReference type="Gene3D" id="3.40.250.10">
    <property type="entry name" value="Rhodanese-like domain"/>
    <property type="match status" value="1"/>
</dbReference>
<dbReference type="PROSITE" id="PS50206">
    <property type="entry name" value="RHODANESE_3"/>
    <property type="match status" value="1"/>
</dbReference>
<sequence length="173" mass="19695">MKLTKLMLATTLLVSGAFASEFISYKELSGQLLKENEKLGLRATTDEVKKALHSKDTLVVDVRTPQEWAAAHIKGSVRVGRQVPEKAIENFVLDDDGKLVKDKLIVVCNTAHRASLQAMIFRKMGFTQVKVYPIDEWIDECNPVVTKYSRQEYKDGKHHRFGAFYAEKCYEKN</sequence>
<accession>A0A1I5MYA7</accession>
<name>A0A1I5MYA7_9BACT</name>
<keyword evidence="4" id="KW-1185">Reference proteome</keyword>
<protein>
    <submittedName>
        <fullName evidence="3">Rhodanese-related sulfurtransferase</fullName>
    </submittedName>
</protein>
<dbReference type="PANTHER" id="PTHR44086">
    <property type="entry name" value="THIOSULFATE SULFURTRANSFERASE RDL2, MITOCHONDRIAL-RELATED"/>
    <property type="match status" value="1"/>
</dbReference>
<dbReference type="GO" id="GO:0004792">
    <property type="term" value="F:thiosulfate-cyanide sulfurtransferase activity"/>
    <property type="evidence" value="ECO:0007669"/>
    <property type="project" value="TreeGrafter"/>
</dbReference>
<feature type="chain" id="PRO_5011791089" evidence="1">
    <location>
        <begin position="20"/>
        <end position="173"/>
    </location>
</feature>